<accession>A0A323TKD1</accession>
<dbReference type="PIRSF" id="PIRSF037259">
    <property type="entry name" value="EcsB_ABC"/>
    <property type="match status" value="1"/>
</dbReference>
<dbReference type="GO" id="GO:0016020">
    <property type="term" value="C:membrane"/>
    <property type="evidence" value="ECO:0007669"/>
    <property type="project" value="InterPro"/>
</dbReference>
<keyword evidence="3" id="KW-1185">Reference proteome</keyword>
<feature type="transmembrane region" description="Helical" evidence="1">
    <location>
        <begin position="164"/>
        <end position="184"/>
    </location>
</feature>
<dbReference type="InterPro" id="IPR010288">
    <property type="entry name" value="EcsB_ABC"/>
</dbReference>
<feature type="transmembrane region" description="Helical" evidence="1">
    <location>
        <begin position="374"/>
        <end position="392"/>
    </location>
</feature>
<dbReference type="Pfam" id="PF05975">
    <property type="entry name" value="EcsB"/>
    <property type="match status" value="1"/>
</dbReference>
<proteinExistence type="predicted"/>
<feature type="transmembrane region" description="Helical" evidence="1">
    <location>
        <begin position="132"/>
        <end position="152"/>
    </location>
</feature>
<feature type="transmembrane region" description="Helical" evidence="1">
    <location>
        <begin position="52"/>
        <end position="72"/>
    </location>
</feature>
<evidence type="ECO:0000313" key="2">
    <source>
        <dbReference type="EMBL" id="PYZ94117.1"/>
    </source>
</evidence>
<dbReference type="EMBL" id="PDOD01000001">
    <property type="protein sequence ID" value="PYZ94117.1"/>
    <property type="molecule type" value="Genomic_DNA"/>
</dbReference>
<keyword evidence="1" id="KW-0812">Transmembrane</keyword>
<dbReference type="OrthoDB" id="2447941at2"/>
<evidence type="ECO:0000256" key="1">
    <source>
        <dbReference type="SAM" id="Phobius"/>
    </source>
</evidence>
<name>A0A323TKD1_9BACI</name>
<evidence type="ECO:0000313" key="3">
    <source>
        <dbReference type="Proteomes" id="UP000248214"/>
    </source>
</evidence>
<keyword evidence="1" id="KW-0472">Membrane</keyword>
<organism evidence="2 3">
    <name type="scientific">Salipaludibacillus keqinensis</name>
    <dbReference type="NCBI Taxonomy" id="2045207"/>
    <lineage>
        <taxon>Bacteria</taxon>
        <taxon>Bacillati</taxon>
        <taxon>Bacillota</taxon>
        <taxon>Bacilli</taxon>
        <taxon>Bacillales</taxon>
        <taxon>Bacillaceae</taxon>
    </lineage>
</organism>
<feature type="transmembrane region" description="Helical" evidence="1">
    <location>
        <begin position="104"/>
        <end position="126"/>
    </location>
</feature>
<gene>
    <name evidence="2" type="ORF">CR194_00820</name>
</gene>
<protein>
    <submittedName>
        <fullName evidence="2">ABC transporter permease</fullName>
    </submittedName>
</protein>
<comment type="caution">
    <text evidence="2">The sequence shown here is derived from an EMBL/GenBank/DDBJ whole genome shotgun (WGS) entry which is preliminary data.</text>
</comment>
<feature type="transmembrane region" description="Helical" evidence="1">
    <location>
        <begin position="21"/>
        <end position="46"/>
    </location>
</feature>
<feature type="transmembrane region" description="Helical" evidence="1">
    <location>
        <begin position="190"/>
        <end position="208"/>
    </location>
</feature>
<feature type="transmembrane region" description="Helical" evidence="1">
    <location>
        <begin position="285"/>
        <end position="304"/>
    </location>
</feature>
<keyword evidence="1" id="KW-1133">Transmembrane helix</keyword>
<dbReference type="RefSeq" id="WP_110607752.1">
    <property type="nucleotide sequence ID" value="NZ_PDOD01000001.1"/>
</dbReference>
<reference evidence="2 3" key="1">
    <citation type="submission" date="2017-10" db="EMBL/GenBank/DDBJ databases">
        <title>Bacillus sp. nov., a halophilic bacterium isolated from a Keqin Lake.</title>
        <authorList>
            <person name="Wang H."/>
        </authorList>
    </citation>
    <scope>NUCLEOTIDE SEQUENCE [LARGE SCALE GENOMIC DNA]</scope>
    <source>
        <strain evidence="2 3">KQ-12</strain>
    </source>
</reference>
<dbReference type="Proteomes" id="UP000248214">
    <property type="component" value="Unassembled WGS sequence"/>
</dbReference>
<dbReference type="AlphaFoldDB" id="A0A323TKD1"/>
<sequence length="406" mass="47649">MTNVTELWQKRRADYWTMAVKYLRLIGNSGFLFTIYLLFVFGSYYYGQFLQWLPETFPAVVFFTVVFTWFITRGRVRTFMKQGDLIFLTPLEGKMSSYIRSSIIYSWIMETFWLLLSILVLAPLFFDRIDGAGSTLISVFLLLSGLKLWNLLSGFEEQRILDKNHYLVHTLLRTGLNGVAIYGLFTQQPLWVIGLISVALTVFYVGYYRRLARSYSLKWERLVDIENQTVMTFYRIANSFTDVPSLKSKVKFRRWLNPLYGLVKFERKKVYHYLFARSFMRANDYFGIFIRLTFLGALFISIVNIEWGRWFVTVLFAYMTAIQIETLKNHYDTSQMIELYPVGLDSKRAGHQFWMAVLGTIQAFIFSITAFISYGISGALVVFILAMATYLYHVQLRLKKKYETST</sequence>